<gene>
    <name evidence="15" type="ORF">FJ693_13265</name>
</gene>
<evidence type="ECO:0000259" key="13">
    <source>
        <dbReference type="Pfam" id="PF07005"/>
    </source>
</evidence>
<dbReference type="InterPro" id="IPR010737">
    <property type="entry name" value="4-carb_acid_sugar_kinase_N"/>
</dbReference>
<dbReference type="NCBIfam" id="NF043035">
    <property type="entry name" value="OxoTetrKin"/>
    <property type="match status" value="1"/>
</dbReference>
<dbReference type="Pfam" id="PF07005">
    <property type="entry name" value="SBD_N"/>
    <property type="match status" value="1"/>
</dbReference>
<evidence type="ECO:0000256" key="6">
    <source>
        <dbReference type="ARBA" id="ARBA00023277"/>
    </source>
</evidence>
<comment type="similarity">
    <text evidence="1">Belongs to the four-carbon acid sugar kinase family.</text>
</comment>
<comment type="function">
    <text evidence="9">Catalyzes the ATP-dependent phosphorylation of 3-oxo-tetronate to 3-oxo-tetronate 4-phosphate.</text>
</comment>
<dbReference type="SUPFAM" id="SSF142764">
    <property type="entry name" value="YgbK-like"/>
    <property type="match status" value="1"/>
</dbReference>
<keyword evidence="5" id="KW-0067">ATP-binding</keyword>
<comment type="caution">
    <text evidence="15">The sequence shown here is derived from an EMBL/GenBank/DDBJ whole genome shotgun (WGS) entry which is preliminary data.</text>
</comment>
<reference evidence="15 16" key="1">
    <citation type="submission" date="2019-07" db="EMBL/GenBank/DDBJ databases">
        <title>Georgenia wutianyii sp. nov. and Georgenia *** sp. nov. isolated from plateau pika (Ochotona curzoniae) in the Qinghai-Tibet plateau of China.</title>
        <authorList>
            <person name="Tian Z."/>
        </authorList>
    </citation>
    <scope>NUCLEOTIDE SEQUENCE [LARGE SCALE GENOMIC DNA]</scope>
    <source>
        <strain evidence="15 16">Z446</strain>
    </source>
</reference>
<keyword evidence="16" id="KW-1185">Reference proteome</keyword>
<keyword evidence="4 15" id="KW-0418">Kinase</keyword>
<dbReference type="EMBL" id="VJXR01000042">
    <property type="protein sequence ID" value="TRW44530.1"/>
    <property type="molecule type" value="Genomic_DNA"/>
</dbReference>
<dbReference type="Proteomes" id="UP000318693">
    <property type="component" value="Unassembled WGS sequence"/>
</dbReference>
<comment type="catalytic activity">
    <reaction evidence="8">
        <text>3-dehydro-D-erythronate + ATP = 3-dehydro-4-O-phospho-D-erythronate + ADP + H(+)</text>
        <dbReference type="Rhea" id="RHEA:52556"/>
        <dbReference type="ChEBI" id="CHEBI:15378"/>
        <dbReference type="ChEBI" id="CHEBI:30616"/>
        <dbReference type="ChEBI" id="CHEBI:57958"/>
        <dbReference type="ChEBI" id="CHEBI:136593"/>
        <dbReference type="ChEBI" id="CHEBI:456216"/>
        <dbReference type="EC" id="2.7.1.217"/>
    </reaction>
</comment>
<dbReference type="InterPro" id="IPR050007">
    <property type="entry name" value="OtnK"/>
</dbReference>
<keyword evidence="3" id="KW-0547">Nucleotide-binding</keyword>
<dbReference type="InterPro" id="IPR037051">
    <property type="entry name" value="4-carb_acid_sugar_kinase_N_sf"/>
</dbReference>
<dbReference type="GO" id="GO:0005524">
    <property type="term" value="F:ATP binding"/>
    <property type="evidence" value="ECO:0007669"/>
    <property type="project" value="UniProtKB-KW"/>
</dbReference>
<comment type="catalytic activity">
    <reaction evidence="7">
        <text>3-dehydro-L-erythronate + ATP = 3-dehydro-4-O-phospho-L-erythronate + ADP + H(+)</text>
        <dbReference type="Rhea" id="RHEA:52552"/>
        <dbReference type="ChEBI" id="CHEBI:15378"/>
        <dbReference type="ChEBI" id="CHEBI:30616"/>
        <dbReference type="ChEBI" id="CHEBI:136592"/>
        <dbReference type="ChEBI" id="CHEBI:136670"/>
        <dbReference type="ChEBI" id="CHEBI:456216"/>
        <dbReference type="EC" id="2.7.1.217"/>
    </reaction>
</comment>
<dbReference type="InterPro" id="IPR031475">
    <property type="entry name" value="NBD_C"/>
</dbReference>
<evidence type="ECO:0000256" key="10">
    <source>
        <dbReference type="ARBA" id="ARBA00039095"/>
    </source>
</evidence>
<accession>A0A552WP45</accession>
<dbReference type="AlphaFoldDB" id="A0A552WP45"/>
<proteinExistence type="inferred from homology"/>
<sequence length="416" mass="42742">MVLGCIADDYTGATDVACALRRAGYRPAIFFGGPPAGTEGLGDADAVVIALKIRTVPAERAVAQAAEAAEWFAGHGVRRVYYKYCSTFDSTDEGNIGPVTDALVDGAGADVTIVCPASPEHGRTVYGGHLFVHDVLLSESSMRHHPLTPMTDANLVRVLGRQTPHRVGLVPHAVVRSGPDAVRARIEALAADGVRHVVTDAIDDGDLAVLVAATASLPVLTGAAGLASALGAGGTAPTATARALPTGPAVVLAGSCSQTTLEQVVHARERMPSYRLDPLATPDPADMRDRALAWLADHQGRGPVLVYSSASPEERRAAAHVLGARAPEVFEEILGALALQARDDGARRLVIAGGETSGTVIASLGVGSVLVAGEEDAGVPWCLTTDAPETALLLKSGNFGGRDLLVRATTSMGGTA</sequence>
<dbReference type="EC" id="2.7.1.217" evidence="10"/>
<organism evidence="15 16">
    <name type="scientific">Georgenia yuyongxinii</name>
    <dbReference type="NCBI Taxonomy" id="2589797"/>
    <lineage>
        <taxon>Bacteria</taxon>
        <taxon>Bacillati</taxon>
        <taxon>Actinomycetota</taxon>
        <taxon>Actinomycetes</taxon>
        <taxon>Micrococcales</taxon>
        <taxon>Bogoriellaceae</taxon>
        <taxon>Georgenia</taxon>
    </lineage>
</organism>
<evidence type="ECO:0000256" key="9">
    <source>
        <dbReference type="ARBA" id="ARBA00037335"/>
    </source>
</evidence>
<evidence type="ECO:0000256" key="4">
    <source>
        <dbReference type="ARBA" id="ARBA00022777"/>
    </source>
</evidence>
<evidence type="ECO:0000256" key="11">
    <source>
        <dbReference type="ARBA" id="ARBA00039461"/>
    </source>
</evidence>
<keyword evidence="2" id="KW-0808">Transferase</keyword>
<evidence type="ECO:0000256" key="3">
    <source>
        <dbReference type="ARBA" id="ARBA00022741"/>
    </source>
</evidence>
<dbReference type="Gene3D" id="3.40.50.10840">
    <property type="entry name" value="Putative sugar-binding, N-terminal domain"/>
    <property type="match status" value="1"/>
</dbReference>
<evidence type="ECO:0000256" key="12">
    <source>
        <dbReference type="ARBA" id="ARBA00041377"/>
    </source>
</evidence>
<evidence type="ECO:0000256" key="5">
    <source>
        <dbReference type="ARBA" id="ARBA00022840"/>
    </source>
</evidence>
<protein>
    <recommendedName>
        <fullName evidence="11">3-oxo-tetronate kinase</fullName>
        <ecNumber evidence="10">2.7.1.217</ecNumber>
    </recommendedName>
    <alternativeName>
        <fullName evidence="12">3-dehydrotetronate 4-kinase</fullName>
    </alternativeName>
</protein>
<evidence type="ECO:0000256" key="2">
    <source>
        <dbReference type="ARBA" id="ARBA00022679"/>
    </source>
</evidence>
<evidence type="ECO:0000256" key="1">
    <source>
        <dbReference type="ARBA" id="ARBA00005715"/>
    </source>
</evidence>
<evidence type="ECO:0000256" key="8">
    <source>
        <dbReference type="ARBA" id="ARBA00036346"/>
    </source>
</evidence>
<dbReference type="GO" id="GO:0016301">
    <property type="term" value="F:kinase activity"/>
    <property type="evidence" value="ECO:0007669"/>
    <property type="project" value="UniProtKB-KW"/>
</dbReference>
<dbReference type="InterPro" id="IPR042213">
    <property type="entry name" value="NBD_C_sf"/>
</dbReference>
<dbReference type="Gene3D" id="3.40.980.20">
    <property type="entry name" value="Four-carbon acid sugar kinase, nucleotide binding domain"/>
    <property type="match status" value="1"/>
</dbReference>
<keyword evidence="6" id="KW-0119">Carbohydrate metabolism</keyword>
<evidence type="ECO:0000313" key="15">
    <source>
        <dbReference type="EMBL" id="TRW44530.1"/>
    </source>
</evidence>
<evidence type="ECO:0000256" key="7">
    <source>
        <dbReference type="ARBA" id="ARBA00035898"/>
    </source>
</evidence>
<feature type="domain" description="Four-carbon acid sugar kinase N-terminal" evidence="13">
    <location>
        <begin position="3"/>
        <end position="230"/>
    </location>
</feature>
<name>A0A552WP45_9MICO</name>
<dbReference type="Pfam" id="PF17042">
    <property type="entry name" value="NBD_C"/>
    <property type="match status" value="1"/>
</dbReference>
<feature type="domain" description="Four-carbon acid sugar kinase nucleotide binding" evidence="14">
    <location>
        <begin position="250"/>
        <end position="405"/>
    </location>
</feature>
<evidence type="ECO:0000259" key="14">
    <source>
        <dbReference type="Pfam" id="PF17042"/>
    </source>
</evidence>
<evidence type="ECO:0000313" key="16">
    <source>
        <dbReference type="Proteomes" id="UP000318693"/>
    </source>
</evidence>